<evidence type="ECO:0000259" key="4">
    <source>
        <dbReference type="PROSITE" id="PS50932"/>
    </source>
</evidence>
<organism evidence="5 6">
    <name type="scientific">Rubellicoccus peritrichatus</name>
    <dbReference type="NCBI Taxonomy" id="3080537"/>
    <lineage>
        <taxon>Bacteria</taxon>
        <taxon>Pseudomonadati</taxon>
        <taxon>Verrucomicrobiota</taxon>
        <taxon>Opitutia</taxon>
        <taxon>Puniceicoccales</taxon>
        <taxon>Cerasicoccaceae</taxon>
        <taxon>Rubellicoccus</taxon>
    </lineage>
</organism>
<keyword evidence="6" id="KW-1185">Reference proteome</keyword>
<dbReference type="InterPro" id="IPR028082">
    <property type="entry name" value="Peripla_BP_I"/>
</dbReference>
<dbReference type="PROSITE" id="PS00356">
    <property type="entry name" value="HTH_LACI_1"/>
    <property type="match status" value="1"/>
</dbReference>
<dbReference type="GO" id="GO:0000976">
    <property type="term" value="F:transcription cis-regulatory region binding"/>
    <property type="evidence" value="ECO:0007669"/>
    <property type="project" value="TreeGrafter"/>
</dbReference>
<dbReference type="InterPro" id="IPR046335">
    <property type="entry name" value="LacI/GalR-like_sensor"/>
</dbReference>
<evidence type="ECO:0000256" key="2">
    <source>
        <dbReference type="ARBA" id="ARBA00023125"/>
    </source>
</evidence>
<evidence type="ECO:0000313" key="5">
    <source>
        <dbReference type="EMBL" id="WOO39620.1"/>
    </source>
</evidence>
<dbReference type="PANTHER" id="PTHR30146:SF24">
    <property type="entry name" value="XYLOSE OPERON REGULATORY PROTEIN"/>
    <property type="match status" value="1"/>
</dbReference>
<sequence>MSRVTLKDIAKKAGVTHATVSMALRNKDQISEKTRERIQKLAKKMGYVPDPMLGRLNAYRTKSIGSAPRAAIGWINFWRNPEALNQNGVFHAYYKGACEMAQVLGYHVDSLLLHEKGMTLSRIESIMHSRNISGILIPPAERPNETSLDLKWERYSVIKFGYSMVGVNSHLITNTQFETIRLAIRKAVERGFKKIGFHMAMIGEARTGDNFLGGYLRELYSRPELKKIEPLIVETSKDAFNKPLFMDWFQKVKPDCILTQLHDVGDWLQQDGIRIPEDVAIISYALPAANGIDYSGVQQNSHIIGQEAVVWLDRLIRHGQRGIPKQPLELLVEGSWVEGKTG</sequence>
<dbReference type="SUPFAM" id="SSF47413">
    <property type="entry name" value="lambda repressor-like DNA-binding domains"/>
    <property type="match status" value="1"/>
</dbReference>
<keyword evidence="1" id="KW-0805">Transcription regulation</keyword>
<dbReference type="PROSITE" id="PS50932">
    <property type="entry name" value="HTH_LACI_2"/>
    <property type="match status" value="1"/>
</dbReference>
<protein>
    <submittedName>
        <fullName evidence="5">LacI family DNA-binding transcriptional regulator</fullName>
    </submittedName>
</protein>
<proteinExistence type="predicted"/>
<reference evidence="5 6" key="1">
    <citation type="submission" date="2023-10" db="EMBL/GenBank/DDBJ databases">
        <title>Rubellicoccus peritrichatus gen. nov., sp. nov., isolated from an algae of coral reef tank.</title>
        <authorList>
            <person name="Luo J."/>
        </authorList>
    </citation>
    <scope>NUCLEOTIDE SEQUENCE [LARGE SCALE GENOMIC DNA]</scope>
    <source>
        <strain evidence="5 6">CR14</strain>
    </source>
</reference>
<evidence type="ECO:0000256" key="3">
    <source>
        <dbReference type="ARBA" id="ARBA00023163"/>
    </source>
</evidence>
<dbReference type="AlphaFoldDB" id="A0AAQ3L5L1"/>
<dbReference type="Pfam" id="PF00356">
    <property type="entry name" value="LacI"/>
    <property type="match status" value="1"/>
</dbReference>
<dbReference type="Pfam" id="PF13377">
    <property type="entry name" value="Peripla_BP_3"/>
    <property type="match status" value="1"/>
</dbReference>
<dbReference type="InterPro" id="IPR000843">
    <property type="entry name" value="HTH_LacI"/>
</dbReference>
<feature type="domain" description="HTH lacI-type" evidence="4">
    <location>
        <begin position="4"/>
        <end position="58"/>
    </location>
</feature>
<dbReference type="SUPFAM" id="SSF53822">
    <property type="entry name" value="Periplasmic binding protein-like I"/>
    <property type="match status" value="1"/>
</dbReference>
<keyword evidence="2 5" id="KW-0238">DNA-binding</keyword>
<dbReference type="InterPro" id="IPR010982">
    <property type="entry name" value="Lambda_DNA-bd_dom_sf"/>
</dbReference>
<gene>
    <name evidence="5" type="ORF">RZN69_13430</name>
</gene>
<dbReference type="KEGG" id="puo:RZN69_13430"/>
<evidence type="ECO:0000256" key="1">
    <source>
        <dbReference type="ARBA" id="ARBA00023015"/>
    </source>
</evidence>
<dbReference type="PANTHER" id="PTHR30146">
    <property type="entry name" value="LACI-RELATED TRANSCRIPTIONAL REPRESSOR"/>
    <property type="match status" value="1"/>
</dbReference>
<dbReference type="SMART" id="SM00354">
    <property type="entry name" value="HTH_LACI"/>
    <property type="match status" value="1"/>
</dbReference>
<dbReference type="GO" id="GO:0003700">
    <property type="term" value="F:DNA-binding transcription factor activity"/>
    <property type="evidence" value="ECO:0007669"/>
    <property type="project" value="TreeGrafter"/>
</dbReference>
<dbReference type="CDD" id="cd01392">
    <property type="entry name" value="HTH_LacI"/>
    <property type="match status" value="1"/>
</dbReference>
<name>A0AAQ3L5L1_9BACT</name>
<dbReference type="Gene3D" id="1.10.260.40">
    <property type="entry name" value="lambda repressor-like DNA-binding domains"/>
    <property type="match status" value="1"/>
</dbReference>
<dbReference type="EMBL" id="CP136920">
    <property type="protein sequence ID" value="WOO39620.1"/>
    <property type="molecule type" value="Genomic_DNA"/>
</dbReference>
<dbReference type="RefSeq" id="WP_317831583.1">
    <property type="nucleotide sequence ID" value="NZ_CP136920.1"/>
</dbReference>
<accession>A0AAQ3L5L1</accession>
<dbReference type="Gene3D" id="3.40.50.2300">
    <property type="match status" value="2"/>
</dbReference>
<keyword evidence="3" id="KW-0804">Transcription</keyword>
<evidence type="ECO:0000313" key="6">
    <source>
        <dbReference type="Proteomes" id="UP001304300"/>
    </source>
</evidence>
<dbReference type="Proteomes" id="UP001304300">
    <property type="component" value="Chromosome"/>
</dbReference>